<keyword evidence="2" id="KW-1185">Reference proteome</keyword>
<proteinExistence type="predicted"/>
<dbReference type="Proteomes" id="UP001054945">
    <property type="component" value="Unassembled WGS sequence"/>
</dbReference>
<dbReference type="AlphaFoldDB" id="A0AAV4VUT5"/>
<reference evidence="1 2" key="1">
    <citation type="submission" date="2021-06" db="EMBL/GenBank/DDBJ databases">
        <title>Caerostris extrusa draft genome.</title>
        <authorList>
            <person name="Kono N."/>
            <person name="Arakawa K."/>
        </authorList>
    </citation>
    <scope>NUCLEOTIDE SEQUENCE [LARGE SCALE GENOMIC DNA]</scope>
</reference>
<organism evidence="1 2">
    <name type="scientific">Caerostris extrusa</name>
    <name type="common">Bark spider</name>
    <name type="synonym">Caerostris bankana</name>
    <dbReference type="NCBI Taxonomy" id="172846"/>
    <lineage>
        <taxon>Eukaryota</taxon>
        <taxon>Metazoa</taxon>
        <taxon>Ecdysozoa</taxon>
        <taxon>Arthropoda</taxon>
        <taxon>Chelicerata</taxon>
        <taxon>Arachnida</taxon>
        <taxon>Araneae</taxon>
        <taxon>Araneomorphae</taxon>
        <taxon>Entelegynae</taxon>
        <taxon>Araneoidea</taxon>
        <taxon>Araneidae</taxon>
        <taxon>Caerostris</taxon>
    </lineage>
</organism>
<evidence type="ECO:0000313" key="1">
    <source>
        <dbReference type="EMBL" id="GIY74036.1"/>
    </source>
</evidence>
<sequence length="209" mass="23879">MICLCFFRRCVSFGADHYLLSAIVQGIPFPFCGISFNSRQNPFSFFVVSPSTIEIIPSPFLWYLLQLQKESLLLCGISFNSERIPFFFLVVYPSTQKESLLLFVVSPSTPERIPSPFCGIAFNSRKNQSSFLLYILQLRRKNPFSFLLYILQLQKESLLLQPPFCGIAFNSTERIPSPFCCISFNSSKNPFLLFVSPSTPERSPFSFLV</sequence>
<protein>
    <submittedName>
        <fullName evidence="1">Uncharacterized protein</fullName>
    </submittedName>
</protein>
<dbReference type="EMBL" id="BPLR01015158">
    <property type="protein sequence ID" value="GIY74036.1"/>
    <property type="molecule type" value="Genomic_DNA"/>
</dbReference>
<gene>
    <name evidence="1" type="ORF">CEXT_186931</name>
</gene>
<name>A0AAV4VUT5_CAEEX</name>
<comment type="caution">
    <text evidence="1">The sequence shown here is derived from an EMBL/GenBank/DDBJ whole genome shotgun (WGS) entry which is preliminary data.</text>
</comment>
<accession>A0AAV4VUT5</accession>
<evidence type="ECO:0000313" key="2">
    <source>
        <dbReference type="Proteomes" id="UP001054945"/>
    </source>
</evidence>